<keyword evidence="5 7" id="KW-1133">Transmembrane helix</keyword>
<dbReference type="GO" id="GO:0140359">
    <property type="term" value="F:ABC-type transporter activity"/>
    <property type="evidence" value="ECO:0007669"/>
    <property type="project" value="InterPro"/>
</dbReference>
<feature type="transmembrane region" description="Helical" evidence="7">
    <location>
        <begin position="21"/>
        <end position="54"/>
    </location>
</feature>
<dbReference type="PANTHER" id="PTHR24221">
    <property type="entry name" value="ATP-BINDING CASSETTE SUB-FAMILY B"/>
    <property type="match status" value="1"/>
</dbReference>
<dbReference type="InterPro" id="IPR039421">
    <property type="entry name" value="Type_1_exporter"/>
</dbReference>
<dbReference type="EMBL" id="JAPZVQ010000004">
    <property type="protein sequence ID" value="MDA1385290.1"/>
    <property type="molecule type" value="Genomic_DNA"/>
</dbReference>
<dbReference type="SUPFAM" id="SSF52540">
    <property type="entry name" value="P-loop containing nucleoside triphosphate hydrolases"/>
    <property type="match status" value="1"/>
</dbReference>
<evidence type="ECO:0000256" key="7">
    <source>
        <dbReference type="SAM" id="Phobius"/>
    </source>
</evidence>
<dbReference type="NCBIfam" id="TIGR02857">
    <property type="entry name" value="CydD"/>
    <property type="match status" value="1"/>
</dbReference>
<evidence type="ECO:0000259" key="8">
    <source>
        <dbReference type="PROSITE" id="PS50893"/>
    </source>
</evidence>
<dbReference type="PANTHER" id="PTHR24221:SF590">
    <property type="entry name" value="COMPONENT LINKED WITH THE ASSEMBLY OF CYTOCHROME' TRANSPORT TRANSMEMBRANE ATP-BINDING PROTEIN ABC TRANSPORTER CYDD-RELATED"/>
    <property type="match status" value="1"/>
</dbReference>
<organism evidence="10 12">
    <name type="scientific">Glycomyces lechevalierae</name>
    <dbReference type="NCBI Taxonomy" id="256034"/>
    <lineage>
        <taxon>Bacteria</taxon>
        <taxon>Bacillati</taxon>
        <taxon>Actinomycetota</taxon>
        <taxon>Actinomycetes</taxon>
        <taxon>Glycomycetales</taxon>
        <taxon>Glycomycetaceae</taxon>
        <taxon>Glycomyces</taxon>
    </lineage>
</organism>
<dbReference type="Proteomes" id="UP001183604">
    <property type="component" value="Unassembled WGS sequence"/>
</dbReference>
<dbReference type="SMART" id="SM00382">
    <property type="entry name" value="AAA"/>
    <property type="match status" value="1"/>
</dbReference>
<dbReference type="Gene3D" id="1.20.1560.10">
    <property type="entry name" value="ABC transporter type 1, transmembrane domain"/>
    <property type="match status" value="1"/>
</dbReference>
<evidence type="ECO:0000259" key="9">
    <source>
        <dbReference type="PROSITE" id="PS50929"/>
    </source>
</evidence>
<evidence type="ECO:0000313" key="11">
    <source>
        <dbReference type="EMBL" id="MDR7337093.1"/>
    </source>
</evidence>
<accession>A0A9X3SU95</accession>
<dbReference type="GO" id="GO:0005886">
    <property type="term" value="C:plasma membrane"/>
    <property type="evidence" value="ECO:0007669"/>
    <property type="project" value="UniProtKB-SubCell"/>
</dbReference>
<feature type="domain" description="ABC transporter" evidence="8">
    <location>
        <begin position="373"/>
        <end position="574"/>
    </location>
</feature>
<dbReference type="RefSeq" id="WP_270121749.1">
    <property type="nucleotide sequence ID" value="NZ_BAAAOM010000002.1"/>
</dbReference>
<dbReference type="InterPro" id="IPR027417">
    <property type="entry name" value="P-loop_NTPase"/>
</dbReference>
<dbReference type="GO" id="GO:0016887">
    <property type="term" value="F:ATP hydrolysis activity"/>
    <property type="evidence" value="ECO:0007669"/>
    <property type="project" value="InterPro"/>
</dbReference>
<keyword evidence="13" id="KW-1185">Reference proteome</keyword>
<comment type="subcellular location">
    <subcellularLocation>
        <location evidence="1">Cell membrane</location>
        <topology evidence="1">Multi-pass membrane protein</topology>
    </subcellularLocation>
</comment>
<comment type="caution">
    <text evidence="10">The sequence shown here is derived from an EMBL/GenBank/DDBJ whole genome shotgun (WGS) entry which is preliminary data.</text>
</comment>
<proteinExistence type="predicted"/>
<dbReference type="AlphaFoldDB" id="A0A9X3SU95"/>
<dbReference type="SUPFAM" id="SSF90123">
    <property type="entry name" value="ABC transporter transmembrane region"/>
    <property type="match status" value="1"/>
</dbReference>
<keyword evidence="6 7" id="KW-0472">Membrane</keyword>
<dbReference type="Proteomes" id="UP001145799">
    <property type="component" value="Unassembled WGS sequence"/>
</dbReference>
<reference evidence="11 13" key="2">
    <citation type="submission" date="2023-07" db="EMBL/GenBank/DDBJ databases">
        <title>Sequencing the genomes of 1000 actinobacteria strains.</title>
        <authorList>
            <person name="Klenk H.-P."/>
        </authorList>
    </citation>
    <scope>NUCLEOTIDE SEQUENCE [LARGE SCALE GENOMIC DNA]</scope>
    <source>
        <strain evidence="11 13">DSM 44724</strain>
    </source>
</reference>
<feature type="domain" description="ABC transmembrane type-1" evidence="9">
    <location>
        <begin position="34"/>
        <end position="318"/>
    </location>
</feature>
<dbReference type="EMBL" id="JAVDYD010000001">
    <property type="protein sequence ID" value="MDR7337093.1"/>
    <property type="molecule type" value="Genomic_DNA"/>
</dbReference>
<evidence type="ECO:0000256" key="4">
    <source>
        <dbReference type="ARBA" id="ARBA00022840"/>
    </source>
</evidence>
<evidence type="ECO:0000313" key="13">
    <source>
        <dbReference type="Proteomes" id="UP001183604"/>
    </source>
</evidence>
<evidence type="ECO:0000256" key="5">
    <source>
        <dbReference type="ARBA" id="ARBA00022989"/>
    </source>
</evidence>
<feature type="transmembrane region" description="Helical" evidence="7">
    <location>
        <begin position="66"/>
        <end position="83"/>
    </location>
</feature>
<dbReference type="CDD" id="cd18584">
    <property type="entry name" value="ABC_6TM_AarD_CydD"/>
    <property type="match status" value="1"/>
</dbReference>
<evidence type="ECO:0000313" key="12">
    <source>
        <dbReference type="Proteomes" id="UP001145799"/>
    </source>
</evidence>
<dbReference type="InterPro" id="IPR003593">
    <property type="entry name" value="AAA+_ATPase"/>
</dbReference>
<keyword evidence="2 7" id="KW-0812">Transmembrane</keyword>
<keyword evidence="4" id="KW-0067">ATP-binding</keyword>
<dbReference type="PROSITE" id="PS50893">
    <property type="entry name" value="ABC_TRANSPORTER_2"/>
    <property type="match status" value="1"/>
</dbReference>
<gene>
    <name evidence="10" type="primary">cydD</name>
    <name evidence="11" type="ORF">J2S69_000812</name>
    <name evidence="10" type="ORF">O2L01_09865</name>
</gene>
<dbReference type="PROSITE" id="PS50929">
    <property type="entry name" value="ABC_TM1F"/>
    <property type="match status" value="1"/>
</dbReference>
<sequence>MTQLAPQPSKSGLDRRLLHRARGASVFIGVCAGLGIVRTACVVAGAWLTASLIAGAFAGGRGLDSLAPQLMALAGVLAARALLASVQEAAAHRASAGVKSGLRRQALEQLMRLPSGKRHTGETAALLVRGIDALDDYFARYLPQLVLAVVVPVGVLVVMLVAYPPAALIVLVTLPLIPLFGVLIGLYTRTRAERQWESTSHLAHHFADLVAGLPTLKAFGRASKQVGAIEVTTGAYRRRSMSLLRVAFCSALVLELAASLSVAVVAVTVGVDLVSPHNSGGGMSGEAGLQTALLVLILAPEAYLPLRNAGAHYHASAEGLAAAERVFAILAETPEDAEDRQAAPAPGEPSNPNAAAITAARVMRTPLGRAPTIMFRRTVFAYPGRQPLPELSLTVPAGQTTVLTARSGAGKSTLMAALVGFRRPVSGSIAFDDTELDDLDLAAVRRSIAWLPQRPVLVDGTVAENVRLAVPDGASDPAVAKAIAAAHAPAATRTVAADGSGLSAGEAARVGLARFLLRVDLLDPPVLLLDEPTAHLDGDTEQAVLDSFAPYRDQRTVLIASHRAAVRAIADREVDW</sequence>
<evidence type="ECO:0000256" key="6">
    <source>
        <dbReference type="ARBA" id="ARBA00023136"/>
    </source>
</evidence>
<dbReference type="InterPro" id="IPR017871">
    <property type="entry name" value="ABC_transporter-like_CS"/>
</dbReference>
<evidence type="ECO:0000313" key="10">
    <source>
        <dbReference type="EMBL" id="MDA1385290.1"/>
    </source>
</evidence>
<dbReference type="Gene3D" id="3.40.50.300">
    <property type="entry name" value="P-loop containing nucleotide triphosphate hydrolases"/>
    <property type="match status" value="1"/>
</dbReference>
<dbReference type="PROSITE" id="PS00211">
    <property type="entry name" value="ABC_TRANSPORTER_1"/>
    <property type="match status" value="1"/>
</dbReference>
<feature type="transmembrane region" description="Helical" evidence="7">
    <location>
        <begin position="246"/>
        <end position="267"/>
    </location>
</feature>
<dbReference type="Pfam" id="PF00005">
    <property type="entry name" value="ABC_tran"/>
    <property type="match status" value="1"/>
</dbReference>
<dbReference type="InterPro" id="IPR011527">
    <property type="entry name" value="ABC1_TM_dom"/>
</dbReference>
<dbReference type="Pfam" id="PF00664">
    <property type="entry name" value="ABC_membrane"/>
    <property type="match status" value="1"/>
</dbReference>
<dbReference type="InterPro" id="IPR014216">
    <property type="entry name" value="ABC_transptr_CydD"/>
</dbReference>
<dbReference type="GO" id="GO:0042883">
    <property type="term" value="P:cysteine transport"/>
    <property type="evidence" value="ECO:0007669"/>
    <property type="project" value="InterPro"/>
</dbReference>
<feature type="transmembrane region" description="Helical" evidence="7">
    <location>
        <begin position="145"/>
        <end position="163"/>
    </location>
</feature>
<protein>
    <submittedName>
        <fullName evidence="11">Thiol reductant ABC exporter CydD subunit</fullName>
    </submittedName>
    <submittedName>
        <fullName evidence="10">Thiol reductant ABC exporter subunit CydD</fullName>
    </submittedName>
</protein>
<evidence type="ECO:0000256" key="2">
    <source>
        <dbReference type="ARBA" id="ARBA00022692"/>
    </source>
</evidence>
<evidence type="ECO:0000256" key="3">
    <source>
        <dbReference type="ARBA" id="ARBA00022741"/>
    </source>
</evidence>
<reference evidence="10" key="1">
    <citation type="submission" date="2022-12" db="EMBL/GenBank/DDBJ databases">
        <title>Gycomyces niveus sp.nov., a novel actinomycete isolated from soil in Shouguang.</title>
        <authorList>
            <person name="Yang X."/>
        </authorList>
    </citation>
    <scope>NUCLEOTIDE SEQUENCE</scope>
    <source>
        <strain evidence="10">DSM 44724</strain>
    </source>
</reference>
<name>A0A9X3SU95_9ACTN</name>
<dbReference type="InterPro" id="IPR003439">
    <property type="entry name" value="ABC_transporter-like_ATP-bd"/>
</dbReference>
<keyword evidence="3" id="KW-0547">Nucleotide-binding</keyword>
<dbReference type="InterPro" id="IPR036640">
    <property type="entry name" value="ABC1_TM_sf"/>
</dbReference>
<dbReference type="GO" id="GO:0005524">
    <property type="term" value="F:ATP binding"/>
    <property type="evidence" value="ECO:0007669"/>
    <property type="project" value="UniProtKB-KW"/>
</dbReference>
<feature type="transmembrane region" description="Helical" evidence="7">
    <location>
        <begin position="169"/>
        <end position="188"/>
    </location>
</feature>
<evidence type="ECO:0000256" key="1">
    <source>
        <dbReference type="ARBA" id="ARBA00004651"/>
    </source>
</evidence>